<dbReference type="PANTHER" id="PTHR10063">
    <property type="entry name" value="TUBERIN"/>
    <property type="match status" value="1"/>
</dbReference>
<dbReference type="Gene3D" id="3.40.50.11210">
    <property type="entry name" value="Rap/Ran-GAP"/>
    <property type="match status" value="1"/>
</dbReference>
<gene>
    <name evidence="4" type="ORF">FJT64_006222</name>
</gene>
<dbReference type="Pfam" id="PF02145">
    <property type="entry name" value="Rap_GAP"/>
    <property type="match status" value="1"/>
</dbReference>
<dbReference type="GO" id="GO:0005096">
    <property type="term" value="F:GTPase activator activity"/>
    <property type="evidence" value="ECO:0007669"/>
    <property type="project" value="UniProtKB-KW"/>
</dbReference>
<dbReference type="AlphaFoldDB" id="A0A6A4VTK9"/>
<feature type="region of interest" description="Disordered" evidence="2">
    <location>
        <begin position="459"/>
        <end position="505"/>
    </location>
</feature>
<feature type="region of interest" description="Disordered" evidence="2">
    <location>
        <begin position="409"/>
        <end position="434"/>
    </location>
</feature>
<sequence>MVHGKSEESLLGAAMVAPPRFTVRHRGRGTLPSWQDTEGDMDNLDDLLLYLADTSPECVATTDAVSLLPSVLGQERHVEAINALLNQRSAELEAARTADTSAPAPACRPPAPQPAGSPFQHGRLLFSQLGLTGWSRRPHIHLLRKSERLLRELRNVDNQKCRETHKIAVIYVALGQEDKRSILANSAGSQMFEEFIAGLAWEVELETHTGFMGGLQRNGATGDTAPYYATSFTECLFHVSTRMPSHSEEAILQKTRHLGNDEVHVVWSEHKRDYRRGIIPTEFCDVLIVIYPLESGLFRIQLDRKPEVPFFGPLFNGAIVGRKILPGLVRATALNASRAKRSMLPYYLNFFEERSQALETLISNHRESSTFEELVGSVYSPAPPVPGGIAPRPAQEPVSRVGSEPPLTSALVDATPQRSPWHPETRNHRADPDSGMAEIELGKADPSPKTLKRLSFKTTVRKASSSIQETIQGLPTAARSHLPVSRTFQTPTTPPDSPAQRFGRK</sequence>
<proteinExistence type="predicted"/>
<reference evidence="4 5" key="1">
    <citation type="submission" date="2019-07" db="EMBL/GenBank/DDBJ databases">
        <title>Draft genome assembly of a fouling barnacle, Amphibalanus amphitrite (Darwin, 1854): The first reference genome for Thecostraca.</title>
        <authorList>
            <person name="Kim W."/>
        </authorList>
    </citation>
    <scope>NUCLEOTIDE SEQUENCE [LARGE SCALE GENOMIC DNA]</scope>
    <source>
        <strain evidence="4">SNU_AA5</strain>
        <tissue evidence="4">Soma without cirri and trophi</tissue>
    </source>
</reference>
<dbReference type="Proteomes" id="UP000440578">
    <property type="component" value="Unassembled WGS sequence"/>
</dbReference>
<dbReference type="GO" id="GO:0051056">
    <property type="term" value="P:regulation of small GTPase mediated signal transduction"/>
    <property type="evidence" value="ECO:0007669"/>
    <property type="project" value="InterPro"/>
</dbReference>
<evidence type="ECO:0000256" key="1">
    <source>
        <dbReference type="ARBA" id="ARBA00022468"/>
    </source>
</evidence>
<dbReference type="EMBL" id="VIIS01001573">
    <property type="protein sequence ID" value="KAF0296289.1"/>
    <property type="molecule type" value="Genomic_DNA"/>
</dbReference>
<dbReference type="OrthoDB" id="19311at2759"/>
<feature type="domain" description="Rap-GAP" evidence="3">
    <location>
        <begin position="153"/>
        <end position="361"/>
    </location>
</feature>
<feature type="compositionally biased region" description="Polar residues" evidence="2">
    <location>
        <begin position="459"/>
        <end position="473"/>
    </location>
</feature>
<evidence type="ECO:0000256" key="2">
    <source>
        <dbReference type="SAM" id="MobiDB-lite"/>
    </source>
</evidence>
<comment type="caution">
    <text evidence="4">The sequence shown here is derived from an EMBL/GenBank/DDBJ whole genome shotgun (WGS) entry which is preliminary data.</text>
</comment>
<evidence type="ECO:0000313" key="5">
    <source>
        <dbReference type="Proteomes" id="UP000440578"/>
    </source>
</evidence>
<dbReference type="FunFam" id="3.40.50.11210:FF:000001">
    <property type="entry name" value="Ral GTPase-activating protein subunit alpha-1 isoform 1"/>
    <property type="match status" value="1"/>
</dbReference>
<dbReference type="GO" id="GO:0005634">
    <property type="term" value="C:nucleus"/>
    <property type="evidence" value="ECO:0007669"/>
    <property type="project" value="InterPro"/>
</dbReference>
<dbReference type="GO" id="GO:0005737">
    <property type="term" value="C:cytoplasm"/>
    <property type="evidence" value="ECO:0007669"/>
    <property type="project" value="TreeGrafter"/>
</dbReference>
<organism evidence="4 5">
    <name type="scientific">Amphibalanus amphitrite</name>
    <name type="common">Striped barnacle</name>
    <name type="synonym">Balanus amphitrite</name>
    <dbReference type="NCBI Taxonomy" id="1232801"/>
    <lineage>
        <taxon>Eukaryota</taxon>
        <taxon>Metazoa</taxon>
        <taxon>Ecdysozoa</taxon>
        <taxon>Arthropoda</taxon>
        <taxon>Crustacea</taxon>
        <taxon>Multicrustacea</taxon>
        <taxon>Cirripedia</taxon>
        <taxon>Thoracica</taxon>
        <taxon>Thoracicalcarea</taxon>
        <taxon>Balanomorpha</taxon>
        <taxon>Balanoidea</taxon>
        <taxon>Balanidae</taxon>
        <taxon>Amphibalaninae</taxon>
        <taxon>Amphibalanus</taxon>
    </lineage>
</organism>
<keyword evidence="1" id="KW-0343">GTPase activation</keyword>
<name>A0A6A4VTK9_AMPAM</name>
<accession>A0A6A4VTK9</accession>
<evidence type="ECO:0000313" key="4">
    <source>
        <dbReference type="EMBL" id="KAF0296289.1"/>
    </source>
</evidence>
<protein>
    <submittedName>
        <fullName evidence="4">Putative Rho GTPase-activating protein</fullName>
    </submittedName>
</protein>
<dbReference type="InterPro" id="IPR027107">
    <property type="entry name" value="Tuberin/Ral-act_asu"/>
</dbReference>
<evidence type="ECO:0000259" key="3">
    <source>
        <dbReference type="PROSITE" id="PS50085"/>
    </source>
</evidence>
<keyword evidence="5" id="KW-1185">Reference proteome</keyword>
<dbReference type="SUPFAM" id="SSF111347">
    <property type="entry name" value="Rap/Ran-GAP"/>
    <property type="match status" value="1"/>
</dbReference>
<dbReference type="InterPro" id="IPR035974">
    <property type="entry name" value="Rap/Ran-GAP_sf"/>
</dbReference>
<feature type="compositionally biased region" description="Basic and acidic residues" evidence="2">
    <location>
        <begin position="421"/>
        <end position="432"/>
    </location>
</feature>
<dbReference type="PANTHER" id="PTHR10063:SF11">
    <property type="entry name" value="RHO GTPASE-ACTIVATING PROTEIN CG5521-RELATED"/>
    <property type="match status" value="1"/>
</dbReference>
<dbReference type="InterPro" id="IPR000331">
    <property type="entry name" value="Rap/Ran_GAP_dom"/>
</dbReference>
<dbReference type="PROSITE" id="PS50085">
    <property type="entry name" value="RAPGAP"/>
    <property type="match status" value="1"/>
</dbReference>